<dbReference type="AlphaFoldDB" id="A0A0F9HYE2"/>
<name>A0A0F9HYE2_9ZZZZ</name>
<gene>
    <name evidence="1" type="ORF">LCGC14_1727280</name>
</gene>
<evidence type="ECO:0000313" key="1">
    <source>
        <dbReference type="EMBL" id="KKM08102.1"/>
    </source>
</evidence>
<sequence length="45" mass="5334">MIKLVMVNPRKWKEGEILKVKVIRVIEQRSGVWELVLEETKEGKN</sequence>
<protein>
    <submittedName>
        <fullName evidence="1">Uncharacterized protein</fullName>
    </submittedName>
</protein>
<dbReference type="EMBL" id="LAZR01015625">
    <property type="protein sequence ID" value="KKM08102.1"/>
    <property type="molecule type" value="Genomic_DNA"/>
</dbReference>
<proteinExistence type="predicted"/>
<accession>A0A0F9HYE2</accession>
<reference evidence="1" key="1">
    <citation type="journal article" date="2015" name="Nature">
        <title>Complex archaea that bridge the gap between prokaryotes and eukaryotes.</title>
        <authorList>
            <person name="Spang A."/>
            <person name="Saw J.H."/>
            <person name="Jorgensen S.L."/>
            <person name="Zaremba-Niedzwiedzka K."/>
            <person name="Martijn J."/>
            <person name="Lind A.E."/>
            <person name="van Eijk R."/>
            <person name="Schleper C."/>
            <person name="Guy L."/>
            <person name="Ettema T.J."/>
        </authorList>
    </citation>
    <scope>NUCLEOTIDE SEQUENCE</scope>
</reference>
<organism evidence="1">
    <name type="scientific">marine sediment metagenome</name>
    <dbReference type="NCBI Taxonomy" id="412755"/>
    <lineage>
        <taxon>unclassified sequences</taxon>
        <taxon>metagenomes</taxon>
        <taxon>ecological metagenomes</taxon>
    </lineage>
</organism>
<comment type="caution">
    <text evidence="1">The sequence shown here is derived from an EMBL/GenBank/DDBJ whole genome shotgun (WGS) entry which is preliminary data.</text>
</comment>